<dbReference type="EMBL" id="JARVKF010000076">
    <property type="protein sequence ID" value="KAK9423442.1"/>
    <property type="molecule type" value="Genomic_DNA"/>
</dbReference>
<dbReference type="InterPro" id="IPR052337">
    <property type="entry name" value="SAT4-like"/>
</dbReference>
<evidence type="ECO:0000256" key="1">
    <source>
        <dbReference type="ARBA" id="ARBA00004141"/>
    </source>
</evidence>
<keyword evidence="3 6" id="KW-1133">Transmembrane helix</keyword>
<feature type="transmembrane region" description="Helical" evidence="6">
    <location>
        <begin position="219"/>
        <end position="238"/>
    </location>
</feature>
<comment type="subcellular location">
    <subcellularLocation>
        <location evidence="1">Membrane</location>
        <topology evidence="1">Multi-pass membrane protein</topology>
    </subcellularLocation>
</comment>
<feature type="transmembrane region" description="Helical" evidence="6">
    <location>
        <begin position="271"/>
        <end position="295"/>
    </location>
</feature>
<comment type="caution">
    <text evidence="8">The sequence shown here is derived from an EMBL/GenBank/DDBJ whole genome shotgun (WGS) entry which is preliminary data.</text>
</comment>
<evidence type="ECO:0000313" key="8">
    <source>
        <dbReference type="EMBL" id="KAK9423442.1"/>
    </source>
</evidence>
<dbReference type="PANTHER" id="PTHR33048">
    <property type="entry name" value="PTH11-LIKE INTEGRAL MEMBRANE PROTEIN (AFU_ORTHOLOGUE AFUA_5G11245)"/>
    <property type="match status" value="1"/>
</dbReference>
<organism evidence="8 9">
    <name type="scientific">Seiridium unicorne</name>
    <dbReference type="NCBI Taxonomy" id="138068"/>
    <lineage>
        <taxon>Eukaryota</taxon>
        <taxon>Fungi</taxon>
        <taxon>Dikarya</taxon>
        <taxon>Ascomycota</taxon>
        <taxon>Pezizomycotina</taxon>
        <taxon>Sordariomycetes</taxon>
        <taxon>Xylariomycetidae</taxon>
        <taxon>Amphisphaeriales</taxon>
        <taxon>Sporocadaceae</taxon>
        <taxon>Seiridium</taxon>
    </lineage>
</organism>
<keyword evidence="4 6" id="KW-0472">Membrane</keyword>
<feature type="transmembrane region" description="Helical" evidence="6">
    <location>
        <begin position="101"/>
        <end position="122"/>
    </location>
</feature>
<gene>
    <name evidence="8" type="ORF">SUNI508_14033</name>
</gene>
<dbReference type="PANTHER" id="PTHR33048:SF157">
    <property type="entry name" value="INTEGRAL MEMBRANE PROTEIN"/>
    <property type="match status" value="1"/>
</dbReference>
<evidence type="ECO:0000313" key="9">
    <source>
        <dbReference type="Proteomes" id="UP001408356"/>
    </source>
</evidence>
<feature type="transmembrane region" description="Helical" evidence="6">
    <location>
        <begin position="44"/>
        <end position="65"/>
    </location>
</feature>
<evidence type="ECO:0000256" key="6">
    <source>
        <dbReference type="SAM" id="Phobius"/>
    </source>
</evidence>
<evidence type="ECO:0000256" key="4">
    <source>
        <dbReference type="ARBA" id="ARBA00023136"/>
    </source>
</evidence>
<evidence type="ECO:0000259" key="7">
    <source>
        <dbReference type="Pfam" id="PF20684"/>
    </source>
</evidence>
<evidence type="ECO:0000256" key="2">
    <source>
        <dbReference type="ARBA" id="ARBA00022692"/>
    </source>
</evidence>
<dbReference type="InterPro" id="IPR049326">
    <property type="entry name" value="Rhodopsin_dom_fungi"/>
</dbReference>
<dbReference type="Pfam" id="PF20684">
    <property type="entry name" value="Fung_rhodopsin"/>
    <property type="match status" value="1"/>
</dbReference>
<proteinExistence type="inferred from homology"/>
<name>A0ABR2V943_9PEZI</name>
<reference evidence="8 9" key="1">
    <citation type="journal article" date="2024" name="J. Plant Pathol.">
        <title>Sequence and assembly of the genome of Seiridium unicorne, isolate CBS 538.82, causal agent of cypress canker disease.</title>
        <authorList>
            <person name="Scali E."/>
            <person name="Rocca G.D."/>
            <person name="Danti R."/>
            <person name="Garbelotto M."/>
            <person name="Barberini S."/>
            <person name="Baroncelli R."/>
            <person name="Emiliani G."/>
        </authorList>
    </citation>
    <scope>NUCLEOTIDE SEQUENCE [LARGE SCALE GENOMIC DNA]</scope>
    <source>
        <strain evidence="8 9">BM-138-508</strain>
    </source>
</reference>
<feature type="transmembrane region" description="Helical" evidence="6">
    <location>
        <begin position="143"/>
        <end position="169"/>
    </location>
</feature>
<feature type="transmembrane region" description="Helical" evidence="6">
    <location>
        <begin position="189"/>
        <end position="207"/>
    </location>
</feature>
<keyword evidence="2 6" id="KW-0812">Transmembrane</keyword>
<feature type="transmembrane region" description="Helical" evidence="6">
    <location>
        <begin position="12"/>
        <end position="32"/>
    </location>
</feature>
<feature type="domain" description="Rhodopsin" evidence="7">
    <location>
        <begin position="28"/>
        <end position="300"/>
    </location>
</feature>
<accession>A0ABR2V943</accession>
<evidence type="ECO:0000256" key="5">
    <source>
        <dbReference type="ARBA" id="ARBA00038359"/>
    </source>
</evidence>
<feature type="transmembrane region" description="Helical" evidence="6">
    <location>
        <begin position="244"/>
        <end position="264"/>
    </location>
</feature>
<dbReference type="Proteomes" id="UP001408356">
    <property type="component" value="Unassembled WGS sequence"/>
</dbReference>
<protein>
    <submittedName>
        <fullName evidence="8">Integral membrane protein</fullName>
    </submittedName>
</protein>
<sequence>MTDYYTTPASIIFISIFFPILGATCVALRFYTRAKAKSAFWWDDWLCIPALTFELAMAGLLIWGASKRALGVHLPVSTDPSPNAYLFFTSPQQIILQQIQYFFDLIGVFAFGSLKLSILFFYRKIFCVSKTNKDAFNTITTSMIAIVIAWTLSFGIGAIFLCGARPAYAWAPVALVAEHCTAQLQFLEAYAISDFITDCFIWSLPIPKIWGLHMAVRKRLSVIAIFLVGVLLELEVMTNIEDSTIGASGARMAIYIIFVVNAFAQSDGEKIITYLLFWTMIECGLGLMVVCLPALRAPMRTFFTAISPGSLISGIKSVFTTRSLKTEGSLEAGVYRLDSVNQSHRALTSDWSRYAPMEGPLHTSVVGPTDSDHSVRQVKPMNGAIHVQSEMQQY</sequence>
<comment type="similarity">
    <text evidence="5">Belongs to the SAT4 family.</text>
</comment>
<keyword evidence="9" id="KW-1185">Reference proteome</keyword>
<evidence type="ECO:0000256" key="3">
    <source>
        <dbReference type="ARBA" id="ARBA00022989"/>
    </source>
</evidence>